<evidence type="ECO:0000313" key="2">
    <source>
        <dbReference type="EMBL" id="KAG9235414.1"/>
    </source>
</evidence>
<accession>A0A9P7YKA0</accession>
<protein>
    <submittedName>
        <fullName evidence="2">Glucanase B</fullName>
    </submittedName>
</protein>
<dbReference type="OrthoDB" id="10058186at2759"/>
<reference evidence="2" key="1">
    <citation type="journal article" date="2021" name="IMA Fungus">
        <title>Genomic characterization of three marine fungi, including Emericellopsis atlantica sp. nov. with signatures of a generalist lifestyle and marine biomass degradation.</title>
        <authorList>
            <person name="Hagestad O.C."/>
            <person name="Hou L."/>
            <person name="Andersen J.H."/>
            <person name="Hansen E.H."/>
            <person name="Altermark B."/>
            <person name="Li C."/>
            <person name="Kuhnert E."/>
            <person name="Cox R.J."/>
            <person name="Crous P.W."/>
            <person name="Spatafora J.W."/>
            <person name="Lail K."/>
            <person name="Amirebrahimi M."/>
            <person name="Lipzen A."/>
            <person name="Pangilinan J."/>
            <person name="Andreopoulos W."/>
            <person name="Hayes R.D."/>
            <person name="Ng V."/>
            <person name="Grigoriev I.V."/>
            <person name="Jackson S.A."/>
            <person name="Sutton T.D.S."/>
            <person name="Dobson A.D.W."/>
            <person name="Rama T."/>
        </authorList>
    </citation>
    <scope>NUCLEOTIDE SEQUENCE</scope>
    <source>
        <strain evidence="2">TRa018bII</strain>
    </source>
</reference>
<dbReference type="InterPro" id="IPR037398">
    <property type="entry name" value="Glyco_hydro_64_fam"/>
</dbReference>
<dbReference type="InterPro" id="IPR037176">
    <property type="entry name" value="Osmotin/thaumatin-like_sf"/>
</dbReference>
<organism evidence="2 3">
    <name type="scientific">Amylocarpus encephaloides</name>
    <dbReference type="NCBI Taxonomy" id="45428"/>
    <lineage>
        <taxon>Eukaryota</taxon>
        <taxon>Fungi</taxon>
        <taxon>Dikarya</taxon>
        <taxon>Ascomycota</taxon>
        <taxon>Pezizomycotina</taxon>
        <taxon>Leotiomycetes</taxon>
        <taxon>Helotiales</taxon>
        <taxon>Helotiales incertae sedis</taxon>
        <taxon>Amylocarpus</taxon>
    </lineage>
</organism>
<dbReference type="Proteomes" id="UP000824998">
    <property type="component" value="Unassembled WGS sequence"/>
</dbReference>
<dbReference type="Gene3D" id="2.60.110.10">
    <property type="entry name" value="Thaumatin"/>
    <property type="match status" value="1"/>
</dbReference>
<dbReference type="PANTHER" id="PTHR38165:SF1">
    <property type="entry name" value="GLUCANASE B"/>
    <property type="match status" value="1"/>
</dbReference>
<evidence type="ECO:0000259" key="1">
    <source>
        <dbReference type="PROSITE" id="PS52006"/>
    </source>
</evidence>
<dbReference type="Pfam" id="PF16483">
    <property type="entry name" value="Glyco_hydro_64"/>
    <property type="match status" value="1"/>
</dbReference>
<dbReference type="AlphaFoldDB" id="A0A9P7YKA0"/>
<dbReference type="Gene3D" id="3.30.920.50">
    <property type="entry name" value="Beta-1,3-glucanase, C-terminal domain"/>
    <property type="match status" value="1"/>
</dbReference>
<dbReference type="CDD" id="cd09220">
    <property type="entry name" value="GH64-GluB-like"/>
    <property type="match status" value="1"/>
</dbReference>
<proteinExistence type="predicted"/>
<keyword evidence="3" id="KW-1185">Reference proteome</keyword>
<dbReference type="InterPro" id="IPR042517">
    <property type="entry name" value="Glyco_hydro_64_N_2"/>
</dbReference>
<gene>
    <name evidence="2" type="ORF">BJ875DRAFT_271094</name>
</gene>
<dbReference type="InterPro" id="IPR032477">
    <property type="entry name" value="Glyco_hydro_64"/>
</dbReference>
<dbReference type="EMBL" id="MU251432">
    <property type="protein sequence ID" value="KAG9235414.1"/>
    <property type="molecule type" value="Genomic_DNA"/>
</dbReference>
<sequence length="382" mass="40408">MVTNTTLNIALQNQSNSSNVYAYITGLALDNNNQRVLIQADGRTPYYPTSPDSVGSPLAMDCGIPLGHPGSTAIINIPRIAGGRIWFCMNDRLTFLLNPGPGLVEPSVSNPSDPNYSKNWGFCEFTFNDFQLFANISYVDFVSIPISMTLTNEAGGSQHISGLPANGLQTICNNLVAQNNVDGAGWNKLIVNTINGQPLRALSPNTAHVMDSSLFAGYFDPYVNAVWNQYSSQSLTIDTQAQWGTLSGKVQNGLLTFPGIGNFGKPSTEDIFSCSTGPFGASLNNTAAMGALTARISAGFNRSMLLVSANQPTADFGAYYGTRPTNFYAKIVHGANLDGRGYAFPYDDVAASNASGGDQAGTVFDGAPKLFTVAVGGVNAST</sequence>
<evidence type="ECO:0000313" key="3">
    <source>
        <dbReference type="Proteomes" id="UP000824998"/>
    </source>
</evidence>
<comment type="caution">
    <text evidence="2">The sequence shown here is derived from an EMBL/GenBank/DDBJ whole genome shotgun (WGS) entry which is preliminary data.</text>
</comment>
<dbReference type="PROSITE" id="PS52006">
    <property type="entry name" value="GH64"/>
    <property type="match status" value="1"/>
</dbReference>
<feature type="domain" description="GH64" evidence="1">
    <location>
        <begin position="4"/>
        <end position="368"/>
    </location>
</feature>
<name>A0A9P7YKA0_9HELO</name>
<dbReference type="PANTHER" id="PTHR38165">
    <property type="match status" value="1"/>
</dbReference>